<dbReference type="RefSeq" id="WP_166854837.1">
    <property type="nucleotide sequence ID" value="NZ_CP063989.1"/>
</dbReference>
<reference evidence="3 4" key="1">
    <citation type="submission" date="2020-11" db="EMBL/GenBank/DDBJ databases">
        <title>Actinomyces sp. ZJ750.</title>
        <authorList>
            <person name="Zhou J."/>
        </authorList>
    </citation>
    <scope>NUCLEOTIDE SEQUENCE [LARGE SCALE GENOMIC DNA]</scope>
    <source>
        <strain evidence="3 4">ZJ750</strain>
    </source>
</reference>
<dbReference type="InterPro" id="IPR036366">
    <property type="entry name" value="PGBDSf"/>
</dbReference>
<dbReference type="SUPFAM" id="SSF47090">
    <property type="entry name" value="PGBD-like"/>
    <property type="match status" value="1"/>
</dbReference>
<dbReference type="Pfam" id="PF01471">
    <property type="entry name" value="PG_binding_1"/>
    <property type="match status" value="1"/>
</dbReference>
<feature type="region of interest" description="Disordered" evidence="1">
    <location>
        <begin position="182"/>
        <end position="236"/>
    </location>
</feature>
<proteinExistence type="predicted"/>
<evidence type="ECO:0000256" key="1">
    <source>
        <dbReference type="SAM" id="MobiDB-lite"/>
    </source>
</evidence>
<evidence type="ECO:0000313" key="3">
    <source>
        <dbReference type="EMBL" id="QPL04571.1"/>
    </source>
</evidence>
<evidence type="ECO:0000259" key="2">
    <source>
        <dbReference type="Pfam" id="PF01471"/>
    </source>
</evidence>
<dbReference type="Proteomes" id="UP000594637">
    <property type="component" value="Chromosome"/>
</dbReference>
<evidence type="ECO:0000313" key="4">
    <source>
        <dbReference type="Proteomes" id="UP000594637"/>
    </source>
</evidence>
<dbReference type="KEGG" id="arep:ID810_07105"/>
<feature type="compositionally biased region" description="Low complexity" evidence="1">
    <location>
        <begin position="182"/>
        <end position="205"/>
    </location>
</feature>
<dbReference type="InterPro" id="IPR036365">
    <property type="entry name" value="PGBD-like_sf"/>
</dbReference>
<name>A0A7T0LJJ3_9ACTO</name>
<dbReference type="AlphaFoldDB" id="A0A7T0LJJ3"/>
<accession>A0A7T0LJJ3</accession>
<protein>
    <submittedName>
        <fullName evidence="3">Peptidoglycan-binding protein</fullName>
    </submittedName>
</protein>
<dbReference type="InterPro" id="IPR002477">
    <property type="entry name" value="Peptidoglycan-bd-like"/>
</dbReference>
<dbReference type="Gene3D" id="1.10.101.10">
    <property type="entry name" value="PGBD-like superfamily/PGBD"/>
    <property type="match status" value="1"/>
</dbReference>
<dbReference type="EMBL" id="CP063989">
    <property type="protein sequence ID" value="QPL04571.1"/>
    <property type="molecule type" value="Genomic_DNA"/>
</dbReference>
<keyword evidence="4" id="KW-1185">Reference proteome</keyword>
<feature type="domain" description="Peptidoglycan binding-like" evidence="2">
    <location>
        <begin position="137"/>
        <end position="170"/>
    </location>
</feature>
<gene>
    <name evidence="3" type="ORF">ID810_07105</name>
</gene>
<feature type="compositionally biased region" description="Gly residues" evidence="1">
    <location>
        <begin position="221"/>
        <end position="230"/>
    </location>
</feature>
<sequence length="442" mass="44446">MSSERRRTVPRLLIAVLAVLVAVGLVAGTWAVARTIQSPAQRDAAAAPPSAAPVTTTVALGDLSDEITAMASVTSAHTLTVPLSLASSGRSVVTRTPVRAGEALSAGAAALWVNGRPVLALPGTFPAYRDLVQGDAGDDVAQLQRALIALGYSLTDDGQFGPVTADALSRLYRSLGCTAATVTRTSPTTPDQGSAAGTDSAAGSARGEDAGAASAPDGTGTQPGGTGGQSAGQAAQQTTLGALPMSEVVYIPALDTSSHTLAAVPAEGTVLSADTAVLTLASGQPQVVAEVPATVADALAPGATAMTTRDGQTITLRLRELNERPVDTSHQVAPGQQGVYTPAATWDLVFDQVDGEPLSATTGTPDTLLTIQRTVTLTDVLLVPKRAITQGLTENTGSVLRQEPDGSYTTVAVTVLGCVGGTCALDPGGEVAQGDELRIDGA</sequence>
<organism evidence="3 4">
    <name type="scientific">Actinomyces respiraculi</name>
    <dbReference type="NCBI Taxonomy" id="2744574"/>
    <lineage>
        <taxon>Bacteria</taxon>
        <taxon>Bacillati</taxon>
        <taxon>Actinomycetota</taxon>
        <taxon>Actinomycetes</taxon>
        <taxon>Actinomycetales</taxon>
        <taxon>Actinomycetaceae</taxon>
        <taxon>Actinomyces</taxon>
    </lineage>
</organism>